<dbReference type="InterPro" id="IPR018077">
    <property type="entry name" value="Glyco_hydro_fam25_subgr"/>
</dbReference>
<gene>
    <name evidence="5" type="ORF">EM808_22580</name>
</gene>
<dbReference type="PROSITE" id="PS51904">
    <property type="entry name" value="GLYCOSYL_HYDROL_F25_2"/>
    <property type="match status" value="1"/>
</dbReference>
<evidence type="ECO:0000256" key="2">
    <source>
        <dbReference type="ARBA" id="ARBA00022801"/>
    </source>
</evidence>
<dbReference type="PANTHER" id="PTHR34135">
    <property type="entry name" value="LYSOZYME"/>
    <property type="match status" value="1"/>
</dbReference>
<feature type="transmembrane region" description="Helical" evidence="4">
    <location>
        <begin position="12"/>
        <end position="32"/>
    </location>
</feature>
<evidence type="ECO:0000256" key="1">
    <source>
        <dbReference type="ARBA" id="ARBA00010646"/>
    </source>
</evidence>
<dbReference type="RefSeq" id="WP_127741035.1">
    <property type="nucleotide sequence ID" value="NZ_RZTZ01000013.1"/>
</dbReference>
<comment type="similarity">
    <text evidence="1">Belongs to the glycosyl hydrolase 25 family.</text>
</comment>
<dbReference type="InterPro" id="IPR002053">
    <property type="entry name" value="Glyco_hydro_25"/>
</dbReference>
<keyword evidence="2 5" id="KW-0378">Hydrolase</keyword>
<dbReference type="SMART" id="SM00641">
    <property type="entry name" value="Glyco_25"/>
    <property type="match status" value="1"/>
</dbReference>
<dbReference type="GO" id="GO:0003796">
    <property type="term" value="F:lysozyme activity"/>
    <property type="evidence" value="ECO:0007669"/>
    <property type="project" value="InterPro"/>
</dbReference>
<dbReference type="GO" id="GO:0016052">
    <property type="term" value="P:carbohydrate catabolic process"/>
    <property type="evidence" value="ECO:0007669"/>
    <property type="project" value="TreeGrafter"/>
</dbReference>
<dbReference type="Proteomes" id="UP000288024">
    <property type="component" value="Unassembled WGS sequence"/>
</dbReference>
<keyword evidence="4" id="KW-0812">Transmembrane</keyword>
<dbReference type="InterPro" id="IPR017853">
    <property type="entry name" value="GH"/>
</dbReference>
<dbReference type="EMBL" id="RZTZ01000013">
    <property type="protein sequence ID" value="RVT58303.1"/>
    <property type="molecule type" value="Genomic_DNA"/>
</dbReference>
<evidence type="ECO:0000313" key="5">
    <source>
        <dbReference type="EMBL" id="RVT58303.1"/>
    </source>
</evidence>
<evidence type="ECO:0000256" key="3">
    <source>
        <dbReference type="ARBA" id="ARBA00023295"/>
    </source>
</evidence>
<evidence type="ECO:0000256" key="4">
    <source>
        <dbReference type="SAM" id="Phobius"/>
    </source>
</evidence>
<evidence type="ECO:0000313" key="6">
    <source>
        <dbReference type="Proteomes" id="UP000288024"/>
    </source>
</evidence>
<dbReference type="SUPFAM" id="SSF51445">
    <property type="entry name" value="(Trans)glycosidases"/>
    <property type="match status" value="1"/>
</dbReference>
<dbReference type="PANTHER" id="PTHR34135:SF2">
    <property type="entry name" value="LYSOZYME"/>
    <property type="match status" value="1"/>
</dbReference>
<dbReference type="Gene3D" id="3.20.20.80">
    <property type="entry name" value="Glycosidases"/>
    <property type="match status" value="1"/>
</dbReference>
<organism evidence="5 6">
    <name type="scientific">Niallia taxi</name>
    <dbReference type="NCBI Taxonomy" id="2499688"/>
    <lineage>
        <taxon>Bacteria</taxon>
        <taxon>Bacillati</taxon>
        <taxon>Bacillota</taxon>
        <taxon>Bacilli</taxon>
        <taxon>Bacillales</taxon>
        <taxon>Bacillaceae</taxon>
        <taxon>Niallia</taxon>
    </lineage>
</organism>
<keyword evidence="3" id="KW-0326">Glycosidase</keyword>
<reference evidence="5 6" key="1">
    <citation type="submission" date="2019-01" db="EMBL/GenBank/DDBJ databases">
        <title>Bacillus sp. M5HDSG1-1, whole genome shotgun sequence.</title>
        <authorList>
            <person name="Tuo L."/>
        </authorList>
    </citation>
    <scope>NUCLEOTIDE SEQUENCE [LARGE SCALE GENOMIC DNA]</scope>
    <source>
        <strain evidence="5 6">M5HDSG1-1</strain>
    </source>
</reference>
<name>A0A3S2TRR8_9BACI</name>
<keyword evidence="6" id="KW-1185">Reference proteome</keyword>
<sequence>MGGTNKRNTYITWILWLLGIILACAFTLFFLWRQGTWIPNAFRADDYAVKGIDVSAYQGEINWSKIEDQNMKFAFLKATEGSSFVDERFAYNWDEAHKTTLRIGAYHFFSYDSSGKTQAENFISTVPKEVNALPPVIDVEFYGNKEKNLPVRSDVEKELKTMIDMLHKHYGKRTIIYTTQKAYDLYIKNGFSESDIWIRDVFTDPSLPDRRNWIFWQYTDKERLEGYNGEEKFIDVNVFHRSLAEFEAYGK</sequence>
<keyword evidence="4" id="KW-0472">Membrane</keyword>
<dbReference type="GO" id="GO:0009253">
    <property type="term" value="P:peptidoglycan catabolic process"/>
    <property type="evidence" value="ECO:0007669"/>
    <property type="project" value="InterPro"/>
</dbReference>
<dbReference type="CDD" id="cd06413">
    <property type="entry name" value="GH25_muramidase_1"/>
    <property type="match status" value="1"/>
</dbReference>
<dbReference type="Pfam" id="PF01183">
    <property type="entry name" value="Glyco_hydro_25"/>
    <property type="match status" value="1"/>
</dbReference>
<dbReference type="GO" id="GO:0016998">
    <property type="term" value="P:cell wall macromolecule catabolic process"/>
    <property type="evidence" value="ECO:0007669"/>
    <property type="project" value="InterPro"/>
</dbReference>
<dbReference type="AlphaFoldDB" id="A0A3S2TRR8"/>
<accession>A0A3S2TRR8</accession>
<dbReference type="PROSITE" id="PS51257">
    <property type="entry name" value="PROKAR_LIPOPROTEIN"/>
    <property type="match status" value="1"/>
</dbReference>
<keyword evidence="4" id="KW-1133">Transmembrane helix</keyword>
<comment type="caution">
    <text evidence="5">The sequence shown here is derived from an EMBL/GenBank/DDBJ whole genome shotgun (WGS) entry which is preliminary data.</text>
</comment>
<proteinExistence type="inferred from homology"/>
<protein>
    <submittedName>
        <fullName evidence="5">Glycoside hydrolase family 25</fullName>
    </submittedName>
</protein>